<dbReference type="EMBL" id="LQPZ01000040">
    <property type="protein sequence ID" value="ORX01055.1"/>
    <property type="molecule type" value="Genomic_DNA"/>
</dbReference>
<accession>A0A1X2EG26</accession>
<keyword evidence="2" id="KW-1185">Reference proteome</keyword>
<protein>
    <submittedName>
        <fullName evidence="1">Uncharacterized protein</fullName>
    </submittedName>
</protein>
<sequence length="226" mass="22453">MLAGVAIIPSAPLLVPDLVGAAADEDAELTAAALEAAARLPDSWLVLGAGAHDRVVPAGACGTFAGYGVDLPVRLAPGTPAAPPTTLPLCALIAGWVRGRVRPEAGAEVHVFGADPVAAHTAGRRLRGRIDSAGRPMGVLVVADGATTLTAGAPGGHRPADAADQRRLDAALAGGEPAALAGLPETIGGRAAFAALGGLADPPRCVTELYRGAPYGVGYFVGFWAP</sequence>
<dbReference type="STRING" id="1798.AWC30_14340"/>
<evidence type="ECO:0000313" key="2">
    <source>
        <dbReference type="Proteomes" id="UP000193090"/>
    </source>
</evidence>
<organism evidence="1 2">
    <name type="scientific">Mycolicibacillus trivialis</name>
    <dbReference type="NCBI Taxonomy" id="1798"/>
    <lineage>
        <taxon>Bacteria</taxon>
        <taxon>Bacillati</taxon>
        <taxon>Actinomycetota</taxon>
        <taxon>Actinomycetes</taxon>
        <taxon>Mycobacteriales</taxon>
        <taxon>Mycobacteriaceae</taxon>
        <taxon>Mycolicibacillus</taxon>
    </lineage>
</organism>
<reference evidence="1 2" key="1">
    <citation type="submission" date="2016-01" db="EMBL/GenBank/DDBJ databases">
        <title>The new phylogeny of the genus Mycobacterium.</title>
        <authorList>
            <person name="Tarcisio F."/>
            <person name="Conor M."/>
            <person name="Antonella G."/>
            <person name="Elisabetta G."/>
            <person name="Giulia F.S."/>
            <person name="Sara T."/>
            <person name="Anna F."/>
            <person name="Clotilde B."/>
            <person name="Roberto B."/>
            <person name="Veronica D.S."/>
            <person name="Fabio R."/>
            <person name="Monica P."/>
            <person name="Olivier J."/>
            <person name="Enrico T."/>
            <person name="Nicola S."/>
        </authorList>
    </citation>
    <scope>NUCLEOTIDE SEQUENCE [LARGE SCALE GENOMIC DNA]</scope>
    <source>
        <strain evidence="1 2">DSM 44153</strain>
    </source>
</reference>
<dbReference type="Gene3D" id="3.40.830.10">
    <property type="entry name" value="LigB-like"/>
    <property type="match status" value="1"/>
</dbReference>
<dbReference type="Proteomes" id="UP000193090">
    <property type="component" value="Unassembled WGS sequence"/>
</dbReference>
<evidence type="ECO:0000313" key="1">
    <source>
        <dbReference type="EMBL" id="ORX01055.1"/>
    </source>
</evidence>
<name>A0A1X2EG26_9MYCO</name>
<proteinExistence type="predicted"/>
<dbReference type="RefSeq" id="WP_085110871.1">
    <property type="nucleotide sequence ID" value="NZ_LQPZ01000040.1"/>
</dbReference>
<dbReference type="AlphaFoldDB" id="A0A1X2EG26"/>
<gene>
    <name evidence="1" type="ORF">AWC30_14340</name>
</gene>
<comment type="caution">
    <text evidence="1">The sequence shown here is derived from an EMBL/GenBank/DDBJ whole genome shotgun (WGS) entry which is preliminary data.</text>
</comment>
<dbReference type="OrthoDB" id="4543339at2"/>